<dbReference type="Proteomes" id="UP001482620">
    <property type="component" value="Unassembled WGS sequence"/>
</dbReference>
<reference evidence="2 3" key="1">
    <citation type="submission" date="2021-06" db="EMBL/GenBank/DDBJ databases">
        <authorList>
            <person name="Palmer J.M."/>
        </authorList>
    </citation>
    <scope>NUCLEOTIDE SEQUENCE [LARGE SCALE GENOMIC DNA]</scope>
    <source>
        <strain evidence="3">if_2019</strain>
        <tissue evidence="2">Muscle</tissue>
    </source>
</reference>
<gene>
    <name evidence="2" type="ORF">ILYODFUR_011936</name>
</gene>
<name>A0ABV0U7E4_9TELE</name>
<feature type="compositionally biased region" description="Low complexity" evidence="1">
    <location>
        <begin position="119"/>
        <end position="135"/>
    </location>
</feature>
<evidence type="ECO:0000313" key="3">
    <source>
        <dbReference type="Proteomes" id="UP001482620"/>
    </source>
</evidence>
<comment type="caution">
    <text evidence="2">The sequence shown here is derived from an EMBL/GenBank/DDBJ whole genome shotgun (WGS) entry which is preliminary data.</text>
</comment>
<proteinExistence type="predicted"/>
<evidence type="ECO:0000256" key="1">
    <source>
        <dbReference type="SAM" id="MobiDB-lite"/>
    </source>
</evidence>
<evidence type="ECO:0000313" key="2">
    <source>
        <dbReference type="EMBL" id="MEQ2240156.1"/>
    </source>
</evidence>
<keyword evidence="3" id="KW-1185">Reference proteome</keyword>
<sequence>MSGEWLNASHLRAIQTEALIRSCRTCIHRLMIPHEWSCKLCAFWKPSPSQDHNPLDKPSLCSSLCSSYLCQMPCSLPTYSLSRTSCAHQPTCSPTLPTDFLTWTPGVNLPGINPRIDNRSSQPSSLTSTSSRFQPRPVPVSDSPQCIK</sequence>
<organism evidence="2 3">
    <name type="scientific">Ilyodon furcidens</name>
    <name type="common">goldbreast splitfin</name>
    <dbReference type="NCBI Taxonomy" id="33524"/>
    <lineage>
        <taxon>Eukaryota</taxon>
        <taxon>Metazoa</taxon>
        <taxon>Chordata</taxon>
        <taxon>Craniata</taxon>
        <taxon>Vertebrata</taxon>
        <taxon>Euteleostomi</taxon>
        <taxon>Actinopterygii</taxon>
        <taxon>Neopterygii</taxon>
        <taxon>Teleostei</taxon>
        <taxon>Neoteleostei</taxon>
        <taxon>Acanthomorphata</taxon>
        <taxon>Ovalentaria</taxon>
        <taxon>Atherinomorphae</taxon>
        <taxon>Cyprinodontiformes</taxon>
        <taxon>Goodeidae</taxon>
        <taxon>Ilyodon</taxon>
    </lineage>
</organism>
<protein>
    <submittedName>
        <fullName evidence="2">Uncharacterized protein</fullName>
    </submittedName>
</protein>
<accession>A0ABV0U7E4</accession>
<feature type="region of interest" description="Disordered" evidence="1">
    <location>
        <begin position="112"/>
        <end position="148"/>
    </location>
</feature>
<dbReference type="EMBL" id="JAHRIQ010058844">
    <property type="protein sequence ID" value="MEQ2240156.1"/>
    <property type="molecule type" value="Genomic_DNA"/>
</dbReference>